<reference evidence="2 3" key="1">
    <citation type="journal article" date="2023" name="BMC Biol.">
        <title>The compact genome of the sponge Oopsacas minuta (Hexactinellida) is lacking key metazoan core genes.</title>
        <authorList>
            <person name="Santini S."/>
            <person name="Schenkelaars Q."/>
            <person name="Jourda C."/>
            <person name="Duchesne M."/>
            <person name="Belahbib H."/>
            <person name="Rocher C."/>
            <person name="Selva M."/>
            <person name="Riesgo A."/>
            <person name="Vervoort M."/>
            <person name="Leys S.P."/>
            <person name="Kodjabachian L."/>
            <person name="Le Bivic A."/>
            <person name="Borchiellini C."/>
            <person name="Claverie J.M."/>
            <person name="Renard E."/>
        </authorList>
    </citation>
    <scope>NUCLEOTIDE SEQUENCE [LARGE SCALE GENOMIC DNA]</scope>
    <source>
        <strain evidence="2">SPO-2</strain>
    </source>
</reference>
<evidence type="ECO:0000313" key="3">
    <source>
        <dbReference type="Proteomes" id="UP001165289"/>
    </source>
</evidence>
<dbReference type="PANTHER" id="PTHR45887">
    <property type="entry name" value="TRANSLATION INITIATION FACTOR EIF-2B SUBUNIT EPSILON"/>
    <property type="match status" value="1"/>
</dbReference>
<keyword evidence="3" id="KW-1185">Reference proteome</keyword>
<gene>
    <name evidence="2" type="ORF">LOD99_8156</name>
</gene>
<evidence type="ECO:0000259" key="1">
    <source>
        <dbReference type="PROSITE" id="PS51363"/>
    </source>
</evidence>
<comment type="caution">
    <text evidence="2">The sequence shown here is derived from an EMBL/GenBank/DDBJ whole genome shotgun (WGS) entry which is preliminary data.</text>
</comment>
<dbReference type="SMART" id="SM00515">
    <property type="entry name" value="eIF5C"/>
    <property type="match status" value="1"/>
</dbReference>
<dbReference type="InterPro" id="IPR003307">
    <property type="entry name" value="W2_domain"/>
</dbReference>
<proteinExistence type="predicted"/>
<dbReference type="Pfam" id="PF02020">
    <property type="entry name" value="W2"/>
    <property type="match status" value="1"/>
</dbReference>
<keyword evidence="2" id="KW-0648">Protein biosynthesis</keyword>
<dbReference type="GO" id="GO:0005085">
    <property type="term" value="F:guanyl-nucleotide exchange factor activity"/>
    <property type="evidence" value="ECO:0007669"/>
    <property type="project" value="InterPro"/>
</dbReference>
<dbReference type="Gene3D" id="1.25.40.180">
    <property type="match status" value="1"/>
</dbReference>
<dbReference type="GO" id="GO:0003743">
    <property type="term" value="F:translation initiation factor activity"/>
    <property type="evidence" value="ECO:0007669"/>
    <property type="project" value="UniProtKB-KW"/>
</dbReference>
<dbReference type="EMBL" id="JAKMXF010000330">
    <property type="protein sequence ID" value="KAI6648524.1"/>
    <property type="molecule type" value="Genomic_DNA"/>
</dbReference>
<dbReference type="InterPro" id="IPR016024">
    <property type="entry name" value="ARM-type_fold"/>
</dbReference>
<organism evidence="2 3">
    <name type="scientific">Oopsacas minuta</name>
    <dbReference type="NCBI Taxonomy" id="111878"/>
    <lineage>
        <taxon>Eukaryota</taxon>
        <taxon>Metazoa</taxon>
        <taxon>Porifera</taxon>
        <taxon>Hexactinellida</taxon>
        <taxon>Hexasterophora</taxon>
        <taxon>Lyssacinosida</taxon>
        <taxon>Leucopsacidae</taxon>
        <taxon>Oopsacas</taxon>
    </lineage>
</organism>
<dbReference type="SUPFAM" id="SSF48371">
    <property type="entry name" value="ARM repeat"/>
    <property type="match status" value="1"/>
</dbReference>
<dbReference type="InterPro" id="IPR044123">
    <property type="entry name" value="W2_eIF2B_epsilon"/>
</dbReference>
<dbReference type="PROSITE" id="PS51363">
    <property type="entry name" value="W2"/>
    <property type="match status" value="1"/>
</dbReference>
<evidence type="ECO:0000313" key="2">
    <source>
        <dbReference type="EMBL" id="KAI6648524.1"/>
    </source>
</evidence>
<protein>
    <submittedName>
        <fullName evidence="2">Translation initiation factor eIF-2B subunit epsilon-like</fullName>
    </submittedName>
</protein>
<sequence length="214" mass="24426">MNIKLIDPTSGGPVQSEAVVWGMRKPTVDILVRPETPEIGIVHDDPEEAFYRDLLEIIRYGVSHSVAVENIQMEIKSRRHASVIPMEEIGIYVMQVVLDGPSQPVNSPQELLNYVKTTITHLVQVFVNLINEDEQEIELINAIETVAIGNRMVSHIFQHILYHLYDKDIISQESILSWHGIEPLNYEMKKRTSLRKSIDTIVEWLQNADTDSSD</sequence>
<dbReference type="CDD" id="cd11558">
    <property type="entry name" value="W2_eIF2B_epsilon"/>
    <property type="match status" value="1"/>
</dbReference>
<dbReference type="InterPro" id="IPR051956">
    <property type="entry name" value="eIF2B_epsilon"/>
</dbReference>
<dbReference type="Proteomes" id="UP001165289">
    <property type="component" value="Unassembled WGS sequence"/>
</dbReference>
<dbReference type="GO" id="GO:0005851">
    <property type="term" value="C:eukaryotic translation initiation factor 2B complex"/>
    <property type="evidence" value="ECO:0007669"/>
    <property type="project" value="TreeGrafter"/>
</dbReference>
<name>A0AAV7JI67_9METZ</name>
<feature type="domain" description="W2" evidence="1">
    <location>
        <begin position="44"/>
        <end position="214"/>
    </location>
</feature>
<accession>A0AAV7JI67</accession>
<keyword evidence="2" id="KW-0396">Initiation factor</keyword>
<dbReference type="AlphaFoldDB" id="A0AAV7JI67"/>
<dbReference type="PANTHER" id="PTHR45887:SF1">
    <property type="entry name" value="TRANSLATION INITIATION FACTOR EIF-2B SUBUNIT EPSILON"/>
    <property type="match status" value="1"/>
</dbReference>
<dbReference type="GO" id="GO:0031369">
    <property type="term" value="F:translation initiation factor binding"/>
    <property type="evidence" value="ECO:0007669"/>
    <property type="project" value="InterPro"/>
</dbReference>